<dbReference type="PROSITE" id="PS50128">
    <property type="entry name" value="SURP"/>
    <property type="match status" value="1"/>
</dbReference>
<protein>
    <recommendedName>
        <fullName evidence="1">SURP motif domain-containing protein</fullName>
    </recommendedName>
</protein>
<gene>
    <name evidence="2" type="ORF">HaLaN_11932</name>
</gene>
<dbReference type="InterPro" id="IPR000061">
    <property type="entry name" value="Surp"/>
</dbReference>
<dbReference type="Gene3D" id="1.10.10.790">
    <property type="entry name" value="Surp module"/>
    <property type="match status" value="1"/>
</dbReference>
<dbReference type="GO" id="GO:0000381">
    <property type="term" value="P:regulation of alternative mRNA splicing, via spliceosome"/>
    <property type="evidence" value="ECO:0007669"/>
    <property type="project" value="TreeGrafter"/>
</dbReference>
<dbReference type="GO" id="GO:0045292">
    <property type="term" value="P:mRNA cis splicing, via spliceosome"/>
    <property type="evidence" value="ECO:0007669"/>
    <property type="project" value="InterPro"/>
</dbReference>
<organism evidence="2 3">
    <name type="scientific">Haematococcus lacustris</name>
    <name type="common">Green alga</name>
    <name type="synonym">Haematococcus pluvialis</name>
    <dbReference type="NCBI Taxonomy" id="44745"/>
    <lineage>
        <taxon>Eukaryota</taxon>
        <taxon>Viridiplantae</taxon>
        <taxon>Chlorophyta</taxon>
        <taxon>core chlorophytes</taxon>
        <taxon>Chlorophyceae</taxon>
        <taxon>CS clade</taxon>
        <taxon>Chlamydomonadales</taxon>
        <taxon>Haematococcaceae</taxon>
        <taxon>Haematococcus</taxon>
    </lineage>
</organism>
<comment type="caution">
    <text evidence="2">The sequence shown here is derived from an EMBL/GenBank/DDBJ whole genome shotgun (WGS) entry which is preliminary data.</text>
</comment>
<dbReference type="SUPFAM" id="SSF109905">
    <property type="entry name" value="Surp module (SWAP domain)"/>
    <property type="match status" value="1"/>
</dbReference>
<feature type="domain" description="SURP motif" evidence="1">
    <location>
        <begin position="54"/>
        <end position="97"/>
    </location>
</feature>
<dbReference type="GO" id="GO:0003723">
    <property type="term" value="F:RNA binding"/>
    <property type="evidence" value="ECO:0007669"/>
    <property type="project" value="InterPro"/>
</dbReference>
<dbReference type="InterPro" id="IPR045146">
    <property type="entry name" value="SF3A1"/>
</dbReference>
<dbReference type="PANTHER" id="PTHR15316">
    <property type="entry name" value="SPLICEOSOME ASSOCIATED PROTEIN 114/SWAP SPLICING FACTOR-RELATED"/>
    <property type="match status" value="1"/>
</dbReference>
<sequence length="161" mass="17119">MADPNAGAIVVVEGAQPQTSTAIVPVGDVRTAGFDLNEIKKLATQTKAIGVIMPPPDIRAIVDKTASPEFEKRILANERSNVKFNFLQPTDPYHAYYQMRIKFFSSDGDTAKDTTGGVAAAAAELERATLAGPQVIPHALAKLEKPEDEMYTVGAHAAGAL</sequence>
<dbReference type="Proteomes" id="UP000485058">
    <property type="component" value="Unassembled WGS sequence"/>
</dbReference>
<evidence type="ECO:0000259" key="1">
    <source>
        <dbReference type="PROSITE" id="PS50128"/>
    </source>
</evidence>
<dbReference type="AlphaFoldDB" id="A0A699ZA08"/>
<evidence type="ECO:0000313" key="2">
    <source>
        <dbReference type="EMBL" id="GFH15664.1"/>
    </source>
</evidence>
<dbReference type="InterPro" id="IPR035967">
    <property type="entry name" value="SWAP/Surp_sf"/>
</dbReference>
<dbReference type="PANTHER" id="PTHR15316:SF1">
    <property type="entry name" value="SPLICING FACTOR 3A SUBUNIT 1"/>
    <property type="match status" value="1"/>
</dbReference>
<dbReference type="GO" id="GO:0071013">
    <property type="term" value="C:catalytic step 2 spliceosome"/>
    <property type="evidence" value="ECO:0007669"/>
    <property type="project" value="TreeGrafter"/>
</dbReference>
<keyword evidence="3" id="KW-1185">Reference proteome</keyword>
<reference evidence="2 3" key="1">
    <citation type="submission" date="2020-02" db="EMBL/GenBank/DDBJ databases">
        <title>Draft genome sequence of Haematococcus lacustris strain NIES-144.</title>
        <authorList>
            <person name="Morimoto D."/>
            <person name="Nakagawa S."/>
            <person name="Yoshida T."/>
            <person name="Sawayama S."/>
        </authorList>
    </citation>
    <scope>NUCLEOTIDE SEQUENCE [LARGE SCALE GENOMIC DNA]</scope>
    <source>
        <strain evidence="2 3">NIES-144</strain>
    </source>
</reference>
<accession>A0A699ZA08</accession>
<dbReference type="GO" id="GO:0071004">
    <property type="term" value="C:U2-type prespliceosome"/>
    <property type="evidence" value="ECO:0007669"/>
    <property type="project" value="TreeGrafter"/>
</dbReference>
<dbReference type="Pfam" id="PF01805">
    <property type="entry name" value="Surp"/>
    <property type="match status" value="1"/>
</dbReference>
<dbReference type="GO" id="GO:0005686">
    <property type="term" value="C:U2 snRNP"/>
    <property type="evidence" value="ECO:0007669"/>
    <property type="project" value="TreeGrafter"/>
</dbReference>
<dbReference type="EMBL" id="BLLF01000881">
    <property type="protein sequence ID" value="GFH15664.1"/>
    <property type="molecule type" value="Genomic_DNA"/>
</dbReference>
<evidence type="ECO:0000313" key="3">
    <source>
        <dbReference type="Proteomes" id="UP000485058"/>
    </source>
</evidence>
<name>A0A699ZA08_HAELA</name>
<dbReference type="FunFam" id="1.10.10.790:FF:000002">
    <property type="entry name" value="Splicing factor 3A subunit 1"/>
    <property type="match status" value="1"/>
</dbReference>
<proteinExistence type="predicted"/>
<dbReference type="SMART" id="SM00648">
    <property type="entry name" value="SWAP"/>
    <property type="match status" value="1"/>
</dbReference>